<evidence type="ECO:0000313" key="3">
    <source>
        <dbReference type="EMBL" id="TBL70920.1"/>
    </source>
</evidence>
<dbReference type="GO" id="GO:0000166">
    <property type="term" value="F:nucleotide binding"/>
    <property type="evidence" value="ECO:0007669"/>
    <property type="project" value="InterPro"/>
</dbReference>
<gene>
    <name evidence="3" type="ORF">EYB31_31885</name>
</gene>
<dbReference type="RefSeq" id="WP_131017636.1">
    <property type="nucleotide sequence ID" value="NZ_SIRE01000029.1"/>
</dbReference>
<dbReference type="Gene3D" id="3.40.50.720">
    <property type="entry name" value="NAD(P)-binding Rossmann-like Domain"/>
    <property type="match status" value="1"/>
</dbReference>
<dbReference type="SUPFAM" id="SSF55347">
    <property type="entry name" value="Glyceraldehyde-3-phosphate dehydrogenase-like, C-terminal domain"/>
    <property type="match status" value="1"/>
</dbReference>
<protein>
    <submittedName>
        <fullName evidence="3">Gfo/Idh/MocA family oxidoreductase</fullName>
    </submittedName>
</protein>
<accession>A0A4Q9DII1</accession>
<feature type="domain" description="GFO/IDH/MocA-like oxidoreductase" evidence="2">
    <location>
        <begin position="130"/>
        <end position="252"/>
    </location>
</feature>
<dbReference type="Proteomes" id="UP000293142">
    <property type="component" value="Unassembled WGS sequence"/>
</dbReference>
<dbReference type="EMBL" id="SIRE01000029">
    <property type="protein sequence ID" value="TBL70920.1"/>
    <property type="molecule type" value="Genomic_DNA"/>
</dbReference>
<dbReference type="AlphaFoldDB" id="A0A4Q9DII1"/>
<dbReference type="InterPro" id="IPR055170">
    <property type="entry name" value="GFO_IDH_MocA-like_dom"/>
</dbReference>
<comment type="caution">
    <text evidence="3">The sequence shown here is derived from an EMBL/GenBank/DDBJ whole genome shotgun (WGS) entry which is preliminary data.</text>
</comment>
<dbReference type="Pfam" id="PF22725">
    <property type="entry name" value="GFO_IDH_MocA_C3"/>
    <property type="match status" value="1"/>
</dbReference>
<reference evidence="3 4" key="1">
    <citation type="submission" date="2019-02" db="EMBL/GenBank/DDBJ databases">
        <title>Paenibacillus sp. nov., isolated from surface-sterilized tissue of Thalictrum simplex L.</title>
        <authorList>
            <person name="Tuo L."/>
        </authorList>
    </citation>
    <scope>NUCLEOTIDE SEQUENCE [LARGE SCALE GENOMIC DNA]</scope>
    <source>
        <strain evidence="3 4">N2SHLJ1</strain>
    </source>
</reference>
<dbReference type="Pfam" id="PF01408">
    <property type="entry name" value="GFO_IDH_MocA"/>
    <property type="match status" value="1"/>
</dbReference>
<dbReference type="InterPro" id="IPR000683">
    <property type="entry name" value="Gfo/Idh/MocA-like_OxRdtase_N"/>
</dbReference>
<evidence type="ECO:0000259" key="2">
    <source>
        <dbReference type="Pfam" id="PF22725"/>
    </source>
</evidence>
<dbReference type="InterPro" id="IPR036291">
    <property type="entry name" value="NAD(P)-bd_dom_sf"/>
</dbReference>
<feature type="domain" description="Gfo/Idh/MocA-like oxidoreductase N-terminal" evidence="1">
    <location>
        <begin position="2"/>
        <end position="120"/>
    </location>
</feature>
<evidence type="ECO:0000313" key="4">
    <source>
        <dbReference type="Proteomes" id="UP000293142"/>
    </source>
</evidence>
<dbReference type="Gene3D" id="3.30.360.10">
    <property type="entry name" value="Dihydrodipicolinate Reductase, domain 2"/>
    <property type="match status" value="1"/>
</dbReference>
<name>A0A4Q9DII1_9BACL</name>
<organism evidence="3 4">
    <name type="scientific">Paenibacillus thalictri</name>
    <dbReference type="NCBI Taxonomy" id="2527873"/>
    <lineage>
        <taxon>Bacteria</taxon>
        <taxon>Bacillati</taxon>
        <taxon>Bacillota</taxon>
        <taxon>Bacilli</taxon>
        <taxon>Bacillales</taxon>
        <taxon>Paenibacillaceae</taxon>
        <taxon>Paenibacillus</taxon>
    </lineage>
</organism>
<dbReference type="InterPro" id="IPR052515">
    <property type="entry name" value="Gfo/Idh/MocA_Oxidoreductase"/>
</dbReference>
<dbReference type="PANTHER" id="PTHR43249:SF1">
    <property type="entry name" value="D-GLUCOSIDE 3-DEHYDROGENASE"/>
    <property type="match status" value="1"/>
</dbReference>
<keyword evidence="4" id="KW-1185">Reference proteome</keyword>
<dbReference type="OrthoDB" id="9815825at2"/>
<evidence type="ECO:0000259" key="1">
    <source>
        <dbReference type="Pfam" id="PF01408"/>
    </source>
</evidence>
<dbReference type="SUPFAM" id="SSF51735">
    <property type="entry name" value="NAD(P)-binding Rossmann-fold domains"/>
    <property type="match status" value="1"/>
</dbReference>
<sequence length="338" mass="37167">MIQFAIVGCGHIAAKHVEAIQSVSGANLHTVCDTNRNNLLQFVELYGVPQWTTSFEDILNDPTVDVVSICTPSGTHAHLAIQAAQAGKHVVVEKPMALSLEDADAMIRACRKHHVKLTVVHPNRFRPAVMELQQAVKQGLFGKFSHINSTVRWNRGQGYYDTASWRGTKLMDGGVLMNQAIHSMDLLLWLMGPIHNVQAYTATMLRNIECEDVAVALLNFENGAVGLVEAATTIYPKNYEESISLFGETGSAVIGGPTANWIKHWTFEGMSKEDADSLIQRVNEDPFGIPGHQHIVADMVEAIVHDRPPVITGEDGRNALKLVLDIYQAAEHYKSTVV</sequence>
<proteinExistence type="predicted"/>
<dbReference type="PANTHER" id="PTHR43249">
    <property type="entry name" value="UDP-N-ACETYL-2-AMINO-2-DEOXY-D-GLUCURONATE OXIDASE"/>
    <property type="match status" value="1"/>
</dbReference>